<reference evidence="1" key="1">
    <citation type="submission" date="2023-08" db="EMBL/GenBank/DDBJ databases">
        <authorList>
            <person name="Audoor S."/>
            <person name="Bilcke G."/>
        </authorList>
    </citation>
    <scope>NUCLEOTIDE SEQUENCE</scope>
</reference>
<protein>
    <submittedName>
        <fullName evidence="1">Uncharacterized protein</fullName>
    </submittedName>
</protein>
<accession>A0AAD2JLE5</accession>
<dbReference type="AlphaFoldDB" id="A0AAD2JLE5"/>
<proteinExistence type="predicted"/>
<evidence type="ECO:0000313" key="2">
    <source>
        <dbReference type="Proteomes" id="UP001295423"/>
    </source>
</evidence>
<name>A0AAD2JLE5_9STRA</name>
<evidence type="ECO:0000313" key="1">
    <source>
        <dbReference type="EMBL" id="CAJ1961337.1"/>
    </source>
</evidence>
<keyword evidence="2" id="KW-1185">Reference proteome</keyword>
<gene>
    <name evidence="1" type="ORF">CYCCA115_LOCUS19147</name>
</gene>
<dbReference type="EMBL" id="CAKOGP040002091">
    <property type="protein sequence ID" value="CAJ1961337.1"/>
    <property type="molecule type" value="Genomic_DNA"/>
</dbReference>
<dbReference type="Proteomes" id="UP001295423">
    <property type="component" value="Unassembled WGS sequence"/>
</dbReference>
<sequence length="111" mass="12365">MLGEKYACEIPEVLKKFTLVTKGDAAIGAHSMYVSNLSETDIDPDTSASKTFDGHVWGGYIPPREERLEDGSIIYLRNMTFNGDTTENVGLADAGIDWAHIEWLAQNLEDW</sequence>
<organism evidence="1 2">
    <name type="scientific">Cylindrotheca closterium</name>
    <dbReference type="NCBI Taxonomy" id="2856"/>
    <lineage>
        <taxon>Eukaryota</taxon>
        <taxon>Sar</taxon>
        <taxon>Stramenopiles</taxon>
        <taxon>Ochrophyta</taxon>
        <taxon>Bacillariophyta</taxon>
        <taxon>Bacillariophyceae</taxon>
        <taxon>Bacillariophycidae</taxon>
        <taxon>Bacillariales</taxon>
        <taxon>Bacillariaceae</taxon>
        <taxon>Cylindrotheca</taxon>
    </lineage>
</organism>
<comment type="caution">
    <text evidence="1">The sequence shown here is derived from an EMBL/GenBank/DDBJ whole genome shotgun (WGS) entry which is preliminary data.</text>
</comment>